<dbReference type="EMBL" id="JAIQCJ010002088">
    <property type="protein sequence ID" value="KAJ8783276.1"/>
    <property type="molecule type" value="Genomic_DNA"/>
</dbReference>
<proteinExistence type="predicted"/>
<sequence>MKLFPNATALMDLEATVPNPEDWVSLPAEAPADDTCLGTSRDAPKNAGSQVLPSSVGWGPPGVALALAPSAAPPTLSAPRVVYKMGPAAMLVMRMKLVQARGIQSRPTRPAVQRQGSTETRRARLRDQALHITLTTLRKTSPGLGAQQERSGTSLIRSVHWCLLSTYCVPDTPLRAGHRAANKPSDQGVIRGTRQNKVLLCPQQAPLDTVPDKDKVGPGPPHGHTGQGDHALSAVACP</sequence>
<protein>
    <submittedName>
        <fullName evidence="2">Uncharacterized protein</fullName>
    </submittedName>
</protein>
<dbReference type="Proteomes" id="UP001159641">
    <property type="component" value="Unassembled WGS sequence"/>
</dbReference>
<evidence type="ECO:0000313" key="2">
    <source>
        <dbReference type="EMBL" id="KAJ8783276.1"/>
    </source>
</evidence>
<accession>A0AB34GWY7</accession>
<name>A0AB34GWY7_ESCRO</name>
<reference evidence="2 3" key="1">
    <citation type="submission" date="2022-11" db="EMBL/GenBank/DDBJ databases">
        <title>Whole genome sequence of Eschrichtius robustus ER-17-0199.</title>
        <authorList>
            <person name="Bruniche-Olsen A."/>
            <person name="Black A.N."/>
            <person name="Fields C.J."/>
            <person name="Walden K."/>
            <person name="Dewoody J.A."/>
        </authorList>
    </citation>
    <scope>NUCLEOTIDE SEQUENCE [LARGE SCALE GENOMIC DNA]</scope>
    <source>
        <strain evidence="2">ER-17-0199</strain>
        <tissue evidence="2">Blubber</tissue>
    </source>
</reference>
<feature type="region of interest" description="Disordered" evidence="1">
    <location>
        <begin position="30"/>
        <end position="51"/>
    </location>
</feature>
<dbReference type="AlphaFoldDB" id="A0AB34GWY7"/>
<evidence type="ECO:0000256" key="1">
    <source>
        <dbReference type="SAM" id="MobiDB-lite"/>
    </source>
</evidence>
<feature type="region of interest" description="Disordered" evidence="1">
    <location>
        <begin position="204"/>
        <end position="238"/>
    </location>
</feature>
<evidence type="ECO:0000313" key="3">
    <source>
        <dbReference type="Proteomes" id="UP001159641"/>
    </source>
</evidence>
<gene>
    <name evidence="2" type="ORF">J1605_009359</name>
</gene>
<feature type="region of interest" description="Disordered" evidence="1">
    <location>
        <begin position="102"/>
        <end position="121"/>
    </location>
</feature>
<comment type="caution">
    <text evidence="2">The sequence shown here is derived from an EMBL/GenBank/DDBJ whole genome shotgun (WGS) entry which is preliminary data.</text>
</comment>
<keyword evidence="3" id="KW-1185">Reference proteome</keyword>
<organism evidence="2 3">
    <name type="scientific">Eschrichtius robustus</name>
    <name type="common">California gray whale</name>
    <name type="synonym">Eschrichtius gibbosus</name>
    <dbReference type="NCBI Taxonomy" id="9764"/>
    <lineage>
        <taxon>Eukaryota</taxon>
        <taxon>Metazoa</taxon>
        <taxon>Chordata</taxon>
        <taxon>Craniata</taxon>
        <taxon>Vertebrata</taxon>
        <taxon>Euteleostomi</taxon>
        <taxon>Mammalia</taxon>
        <taxon>Eutheria</taxon>
        <taxon>Laurasiatheria</taxon>
        <taxon>Artiodactyla</taxon>
        <taxon>Whippomorpha</taxon>
        <taxon>Cetacea</taxon>
        <taxon>Mysticeti</taxon>
        <taxon>Eschrichtiidae</taxon>
        <taxon>Eschrichtius</taxon>
    </lineage>
</organism>